<dbReference type="PROSITE" id="PS51918">
    <property type="entry name" value="RADICAL_SAM"/>
    <property type="match status" value="1"/>
</dbReference>
<protein>
    <submittedName>
        <fullName evidence="10">[FeFe] hydrogenase H-cluster radical SAM maturase HydE</fullName>
    </submittedName>
</protein>
<dbReference type="Proteomes" id="UP000235460">
    <property type="component" value="Unassembled WGS sequence"/>
</dbReference>
<dbReference type="InterPro" id="IPR007197">
    <property type="entry name" value="rSAM"/>
</dbReference>
<dbReference type="Pfam" id="PF04055">
    <property type="entry name" value="Radical_SAM"/>
    <property type="match status" value="1"/>
</dbReference>
<keyword evidence="5 7" id="KW-0411">Iron-sulfur</keyword>
<evidence type="ECO:0000313" key="10">
    <source>
        <dbReference type="EMBL" id="PMP65030.1"/>
    </source>
</evidence>
<dbReference type="SMART" id="SM00876">
    <property type="entry name" value="BATS"/>
    <property type="match status" value="1"/>
</dbReference>
<dbReference type="SFLD" id="SFLDG01060">
    <property type="entry name" value="BATS_domain_containing"/>
    <property type="match status" value="1"/>
</dbReference>
<comment type="cofactor">
    <cofactor evidence="7">
        <name>[4Fe-4S] cluster</name>
        <dbReference type="ChEBI" id="CHEBI:49883"/>
    </cofactor>
    <text evidence="7">Binds 1 [4Fe-4S] cluster. The cluster is coordinated with 3 cysteines and an exchangeable S-adenosyl-L-methionine.</text>
</comment>
<dbReference type="CDD" id="cd01335">
    <property type="entry name" value="Radical_SAM"/>
    <property type="match status" value="1"/>
</dbReference>
<reference evidence="10 11" key="1">
    <citation type="submission" date="2018-01" db="EMBL/GenBank/DDBJ databases">
        <title>Metagenomic assembled genomes from two thermal pools in the Uzon Caldera, Kamchatka, Russia.</title>
        <authorList>
            <person name="Wilkins L."/>
            <person name="Ettinger C."/>
        </authorList>
    </citation>
    <scope>NUCLEOTIDE SEQUENCE [LARGE SCALE GENOMIC DNA]</scope>
    <source>
        <strain evidence="10">ZAV-08</strain>
    </source>
</reference>
<dbReference type="AlphaFoldDB" id="A0A2N7PLM1"/>
<dbReference type="SUPFAM" id="SSF102114">
    <property type="entry name" value="Radical SAM enzymes"/>
    <property type="match status" value="1"/>
</dbReference>
<dbReference type="Gene3D" id="3.20.20.70">
    <property type="entry name" value="Aldolase class I"/>
    <property type="match status" value="1"/>
</dbReference>
<dbReference type="GO" id="GO:0051539">
    <property type="term" value="F:4 iron, 4 sulfur cluster binding"/>
    <property type="evidence" value="ECO:0007669"/>
    <property type="project" value="UniProtKB-KW"/>
</dbReference>
<sequence length="348" mass="40174">MYKKLPIPKSTNFLEERILEKSFKGIKFSREELAYLLYELDSESLYALADKIRKEQRGNLVFLRAIIEFSNYCRNNCLYCGIRRDNKELKRYRMKEKEILAEAEKLVLKGFKTIVLQSGEDPLWDAKRLSKVVKEIKKFGVAVTLSVGELDYKDYAILREAGADRYLLKHETIDKKLFSWLKPDTTLEKRIRCLFWLKELEYEVGAGCIIGLPGQTLDSLIDDLLFLQELKPDMVGHGPFIPHPKTPLAGFPYGNPELVLKIVALTRIILPYANIPATTALGVINPVYRIKAFYAGANVIMPDLTPEKYKTFYEIYPGKGIQKFDLNGWLETFRKMGRKTDLSPINYH</sequence>
<dbReference type="EMBL" id="PNIK01000105">
    <property type="protein sequence ID" value="PMP65030.1"/>
    <property type="molecule type" value="Genomic_DNA"/>
</dbReference>
<evidence type="ECO:0000259" key="9">
    <source>
        <dbReference type="PROSITE" id="PS51918"/>
    </source>
</evidence>
<dbReference type="InterPro" id="IPR010722">
    <property type="entry name" value="BATS_dom"/>
</dbReference>
<dbReference type="GO" id="GO:0016740">
    <property type="term" value="F:transferase activity"/>
    <property type="evidence" value="ECO:0007669"/>
    <property type="project" value="TreeGrafter"/>
</dbReference>
<dbReference type="SMART" id="SM00729">
    <property type="entry name" value="Elp3"/>
    <property type="match status" value="1"/>
</dbReference>
<evidence type="ECO:0000256" key="7">
    <source>
        <dbReference type="PIRSR" id="PIRSR004762-1"/>
    </source>
</evidence>
<proteinExistence type="predicted"/>
<dbReference type="GO" id="GO:0046872">
    <property type="term" value="F:metal ion binding"/>
    <property type="evidence" value="ECO:0007669"/>
    <property type="project" value="UniProtKB-KW"/>
</dbReference>
<feature type="binding site" evidence="8">
    <location>
        <position position="190"/>
    </location>
    <ligand>
        <name>S-adenosyl-L-methionine</name>
        <dbReference type="ChEBI" id="CHEBI:59789"/>
    </ligand>
</feature>
<feature type="binding site" evidence="7">
    <location>
        <position position="77"/>
    </location>
    <ligand>
        <name>[4Fe-4S] cluster</name>
        <dbReference type="ChEBI" id="CHEBI:49883"/>
        <note>4Fe-4S-S-AdoMet</note>
    </ligand>
</feature>
<gene>
    <name evidence="10" type="ORF">C0190_07175</name>
</gene>
<evidence type="ECO:0000256" key="3">
    <source>
        <dbReference type="ARBA" id="ARBA00022723"/>
    </source>
</evidence>
<dbReference type="SFLD" id="SFLDG01280">
    <property type="entry name" value="HydE/PylB-like"/>
    <property type="match status" value="1"/>
</dbReference>
<dbReference type="InterPro" id="IPR058240">
    <property type="entry name" value="rSAM_sf"/>
</dbReference>
<keyword evidence="4 7" id="KW-0408">Iron</keyword>
<dbReference type="PANTHER" id="PTHR43726:SF1">
    <property type="entry name" value="BIOTIN SYNTHASE"/>
    <property type="match status" value="1"/>
</dbReference>
<comment type="cofactor">
    <cofactor evidence="6">
        <name>[2Fe-2S] cluster</name>
        <dbReference type="ChEBI" id="CHEBI:190135"/>
    </cofactor>
</comment>
<evidence type="ECO:0000256" key="6">
    <source>
        <dbReference type="ARBA" id="ARBA00034078"/>
    </source>
</evidence>
<dbReference type="GO" id="GO:0044272">
    <property type="term" value="P:sulfur compound biosynthetic process"/>
    <property type="evidence" value="ECO:0007669"/>
    <property type="project" value="UniProtKB-ARBA"/>
</dbReference>
<dbReference type="PIRSF" id="PIRSF004762">
    <property type="entry name" value="CHP00423"/>
    <property type="match status" value="1"/>
</dbReference>
<evidence type="ECO:0000256" key="4">
    <source>
        <dbReference type="ARBA" id="ARBA00023004"/>
    </source>
</evidence>
<feature type="binding site" evidence="7">
    <location>
        <position position="73"/>
    </location>
    <ligand>
        <name>[4Fe-4S] cluster</name>
        <dbReference type="ChEBI" id="CHEBI:49883"/>
        <note>4Fe-4S-S-AdoMet</note>
    </ligand>
</feature>
<evidence type="ECO:0000256" key="5">
    <source>
        <dbReference type="ARBA" id="ARBA00023014"/>
    </source>
</evidence>
<evidence type="ECO:0000256" key="1">
    <source>
        <dbReference type="ARBA" id="ARBA00022485"/>
    </source>
</evidence>
<comment type="caution">
    <text evidence="10">The sequence shown here is derived from an EMBL/GenBank/DDBJ whole genome shotgun (WGS) entry which is preliminary data.</text>
</comment>
<feature type="binding site" evidence="7">
    <location>
        <position position="80"/>
    </location>
    <ligand>
        <name>[4Fe-4S] cluster</name>
        <dbReference type="ChEBI" id="CHEBI:49883"/>
        <note>4Fe-4S-S-AdoMet</note>
    </ligand>
</feature>
<feature type="binding site" evidence="8">
    <location>
        <position position="146"/>
    </location>
    <ligand>
        <name>(3R)-3-methyl-D-ornithine</name>
        <dbReference type="ChEBI" id="CHEBI:64642"/>
    </ligand>
</feature>
<organism evidence="10 11">
    <name type="scientific">Thermodesulfobacterium geofontis</name>
    <dbReference type="NCBI Taxonomy" id="1295609"/>
    <lineage>
        <taxon>Bacteria</taxon>
        <taxon>Pseudomonadati</taxon>
        <taxon>Thermodesulfobacteriota</taxon>
        <taxon>Thermodesulfobacteria</taxon>
        <taxon>Thermodesulfobacteriales</taxon>
        <taxon>Thermodesulfobacteriaceae</taxon>
        <taxon>Thermodesulfobacterium</taxon>
    </lineage>
</organism>
<dbReference type="InterPro" id="IPR034422">
    <property type="entry name" value="HydE/PylB-like"/>
</dbReference>
<name>A0A2N7PLM1_9BACT</name>
<keyword evidence="1 7" id="KW-0004">4Fe-4S</keyword>
<dbReference type="SFLD" id="SFLDF00348">
    <property type="entry name" value="FeFe_hydrogenase_maturase_(Hyd"/>
    <property type="match status" value="1"/>
</dbReference>
<dbReference type="InterPro" id="IPR006638">
    <property type="entry name" value="Elp3/MiaA/NifB-like_rSAM"/>
</dbReference>
<dbReference type="PANTHER" id="PTHR43726">
    <property type="entry name" value="3-METHYLORNITHINE SYNTHASE"/>
    <property type="match status" value="1"/>
</dbReference>
<dbReference type="InterPro" id="IPR013785">
    <property type="entry name" value="Aldolase_TIM"/>
</dbReference>
<evidence type="ECO:0000256" key="8">
    <source>
        <dbReference type="PIRSR" id="PIRSR004762-2"/>
    </source>
</evidence>
<accession>A0A2N7PLM1</accession>
<feature type="binding site" evidence="8">
    <location>
        <position position="171"/>
    </location>
    <ligand>
        <name>S-adenosyl-L-methionine</name>
        <dbReference type="ChEBI" id="CHEBI:59789"/>
    </ligand>
</feature>
<dbReference type="SFLD" id="SFLDG01082">
    <property type="entry name" value="B12-binding_domain_containing"/>
    <property type="match status" value="1"/>
</dbReference>
<dbReference type="GO" id="GO:0042364">
    <property type="term" value="P:water-soluble vitamin biosynthetic process"/>
    <property type="evidence" value="ECO:0007669"/>
    <property type="project" value="UniProtKB-ARBA"/>
</dbReference>
<evidence type="ECO:0000256" key="2">
    <source>
        <dbReference type="ARBA" id="ARBA00022691"/>
    </source>
</evidence>
<dbReference type="SFLD" id="SFLDS00029">
    <property type="entry name" value="Radical_SAM"/>
    <property type="match status" value="1"/>
</dbReference>
<keyword evidence="2 7" id="KW-0949">S-adenosyl-L-methionine</keyword>
<dbReference type="NCBIfam" id="TIGR03956">
    <property type="entry name" value="rSAM_HydE"/>
    <property type="match status" value="1"/>
</dbReference>
<evidence type="ECO:0000313" key="11">
    <source>
        <dbReference type="Proteomes" id="UP000235460"/>
    </source>
</evidence>
<feature type="domain" description="Radical SAM core" evidence="9">
    <location>
        <begin position="59"/>
        <end position="278"/>
    </location>
</feature>
<dbReference type="InterPro" id="IPR024021">
    <property type="entry name" value="FeFe-hyd_HydE_rSAM"/>
</dbReference>
<keyword evidence="3" id="KW-0479">Metal-binding</keyword>